<gene>
    <name evidence="3" type="ORF">SO802_007538</name>
</gene>
<keyword evidence="1" id="KW-1133">Transmembrane helix</keyword>
<dbReference type="Pfam" id="PF25279">
    <property type="entry name" value="Beta_prop_At2g24240"/>
    <property type="match status" value="1"/>
</dbReference>
<feature type="transmembrane region" description="Helical" evidence="1">
    <location>
        <begin position="181"/>
        <end position="199"/>
    </location>
</feature>
<proteinExistence type="predicted"/>
<keyword evidence="1" id="KW-0812">Transmembrane</keyword>
<keyword evidence="4" id="KW-1185">Reference proteome</keyword>
<dbReference type="AlphaFoldDB" id="A0AAW2DT42"/>
<reference evidence="3 4" key="1">
    <citation type="submission" date="2024-01" db="EMBL/GenBank/DDBJ databases">
        <title>A telomere-to-telomere, gap-free genome of sweet tea (Lithocarpus litseifolius).</title>
        <authorList>
            <person name="Zhou J."/>
        </authorList>
    </citation>
    <scope>NUCLEOTIDE SEQUENCE [LARGE SCALE GENOMIC DNA]</scope>
    <source>
        <strain evidence="3">Zhou-2022a</strain>
        <tissue evidence="3">Leaf</tissue>
    </source>
</reference>
<evidence type="ECO:0000313" key="3">
    <source>
        <dbReference type="EMBL" id="KAL0012430.1"/>
    </source>
</evidence>
<comment type="caution">
    <text evidence="3">The sequence shown here is derived from an EMBL/GenBank/DDBJ whole genome shotgun (WGS) entry which is preliminary data.</text>
</comment>
<accession>A0AAW2DT42</accession>
<dbReference type="InterPro" id="IPR011047">
    <property type="entry name" value="Quinoprotein_ADH-like_sf"/>
</dbReference>
<evidence type="ECO:0000256" key="1">
    <source>
        <dbReference type="SAM" id="Phobius"/>
    </source>
</evidence>
<protein>
    <recommendedName>
        <fullName evidence="2">At2g24240-like C-terminal beta-propeller domain-containing protein</fullName>
    </recommendedName>
</protein>
<name>A0AAW2DT42_9ROSI</name>
<feature type="transmembrane region" description="Helical" evidence="1">
    <location>
        <begin position="205"/>
        <end position="226"/>
    </location>
</feature>
<keyword evidence="1" id="KW-0472">Membrane</keyword>
<dbReference type="SUPFAM" id="SSF50998">
    <property type="entry name" value="Quinoprotein alcohol dehydrogenase-like"/>
    <property type="match status" value="1"/>
</dbReference>
<feature type="domain" description="At2g24240-like C-terminal beta-propeller" evidence="2">
    <location>
        <begin position="21"/>
        <end position="154"/>
    </location>
</feature>
<organism evidence="3 4">
    <name type="scientific">Lithocarpus litseifolius</name>
    <dbReference type="NCBI Taxonomy" id="425828"/>
    <lineage>
        <taxon>Eukaryota</taxon>
        <taxon>Viridiplantae</taxon>
        <taxon>Streptophyta</taxon>
        <taxon>Embryophyta</taxon>
        <taxon>Tracheophyta</taxon>
        <taxon>Spermatophyta</taxon>
        <taxon>Magnoliopsida</taxon>
        <taxon>eudicotyledons</taxon>
        <taxon>Gunneridae</taxon>
        <taxon>Pentapetalae</taxon>
        <taxon>rosids</taxon>
        <taxon>fabids</taxon>
        <taxon>Fagales</taxon>
        <taxon>Fagaceae</taxon>
        <taxon>Lithocarpus</taxon>
    </lineage>
</organism>
<evidence type="ECO:0000313" key="4">
    <source>
        <dbReference type="Proteomes" id="UP001459277"/>
    </source>
</evidence>
<dbReference type="Proteomes" id="UP001459277">
    <property type="component" value="Unassembled WGS sequence"/>
</dbReference>
<sequence>MIASELGRQSKNSAKHIVPGKLTWILEKNLLVGTAVTSSTFSYSRYIRLWDARSGNVVWETSEPGLGRSSRFGDSLADVAVDTEESTLYKICSKSGDLGMVDVFKLGDDLWVYLKDRNPSMRNTTSGGGEGNSVIHCYKKQVFVGRGGGLEVWSRVEGRENGVENESEEGFLHGKNFVDKVAAVVVVAVVSAVAVVVVVEESVAAAVTAAVVAVVAVVVVVIVVYCSKYIILL</sequence>
<evidence type="ECO:0000259" key="2">
    <source>
        <dbReference type="Pfam" id="PF25279"/>
    </source>
</evidence>
<dbReference type="EMBL" id="JAZDWU010000002">
    <property type="protein sequence ID" value="KAL0012430.1"/>
    <property type="molecule type" value="Genomic_DNA"/>
</dbReference>
<dbReference type="InterPro" id="IPR057441">
    <property type="entry name" value="Beta_prop_At2g24240"/>
</dbReference>